<proteinExistence type="predicted"/>
<sequence length="342" mass="34925">MSAHTSTSASVLPRRERGGWPAAAVPFFRNFALVPALIAAVVVGALLNDRFLTARNLINVLQQSSELAVIVVALSLVLLVGRIDLSLESTFGLSAMVAALLVVPAATGGYGVELNPVLGILVALGVGVAFGAVNGGLIVYLKLNAFVATLAMMILLRGLVLGVGSGKTVFGLPDVILWLGSGSVLGIPVSVYIAGILFLSVGVFLRYHRIGRAIYAIGGNPDAARAAGIRVQRVLFGIFVFGGAMAALAGLMQAGRLGAVTAVQGQNLIFTAVAASVIGGISLNGGRGSMFGALTGVLTLGVVSNVLTLSQVPSFWIDAAYGVIILVALIMSRLTSGEGQTM</sequence>
<dbReference type="AlphaFoldDB" id="A0A562I312"/>
<protein>
    <submittedName>
        <fullName evidence="9">Simple sugar transport system permease protein</fullName>
    </submittedName>
</protein>
<dbReference type="GO" id="GO:0022857">
    <property type="term" value="F:transmembrane transporter activity"/>
    <property type="evidence" value="ECO:0007669"/>
    <property type="project" value="InterPro"/>
</dbReference>
<dbReference type="Proteomes" id="UP000319825">
    <property type="component" value="Unassembled WGS sequence"/>
</dbReference>
<evidence type="ECO:0000256" key="6">
    <source>
        <dbReference type="ARBA" id="ARBA00022989"/>
    </source>
</evidence>
<feature type="transmembrane region" description="Helical" evidence="8">
    <location>
        <begin position="315"/>
        <end position="334"/>
    </location>
</feature>
<organism evidence="9 10">
    <name type="scientific">Micromonospora olivasterospora</name>
    <dbReference type="NCBI Taxonomy" id="1880"/>
    <lineage>
        <taxon>Bacteria</taxon>
        <taxon>Bacillati</taxon>
        <taxon>Actinomycetota</taxon>
        <taxon>Actinomycetes</taxon>
        <taxon>Micromonosporales</taxon>
        <taxon>Micromonosporaceae</taxon>
        <taxon>Micromonospora</taxon>
    </lineage>
</organism>
<dbReference type="Pfam" id="PF02653">
    <property type="entry name" value="BPD_transp_2"/>
    <property type="match status" value="1"/>
</dbReference>
<feature type="transmembrane region" description="Helical" evidence="8">
    <location>
        <begin position="234"/>
        <end position="254"/>
    </location>
</feature>
<evidence type="ECO:0000256" key="2">
    <source>
        <dbReference type="ARBA" id="ARBA00022448"/>
    </source>
</evidence>
<feature type="transmembrane region" description="Helical" evidence="8">
    <location>
        <begin position="266"/>
        <end position="283"/>
    </location>
</feature>
<dbReference type="CDD" id="cd06579">
    <property type="entry name" value="TM_PBP1_transp_AraH_like"/>
    <property type="match status" value="1"/>
</dbReference>
<dbReference type="PANTHER" id="PTHR32196:SF21">
    <property type="entry name" value="ABC TRANSPORTER PERMEASE PROTEIN YPHD-RELATED"/>
    <property type="match status" value="1"/>
</dbReference>
<feature type="transmembrane region" description="Helical" evidence="8">
    <location>
        <begin position="92"/>
        <end position="112"/>
    </location>
</feature>
<evidence type="ECO:0000313" key="10">
    <source>
        <dbReference type="Proteomes" id="UP000319825"/>
    </source>
</evidence>
<comment type="caution">
    <text evidence="9">The sequence shown here is derived from an EMBL/GenBank/DDBJ whole genome shotgun (WGS) entry which is preliminary data.</text>
</comment>
<feature type="transmembrane region" description="Helical" evidence="8">
    <location>
        <begin position="176"/>
        <end position="205"/>
    </location>
</feature>
<dbReference type="GO" id="GO:0005886">
    <property type="term" value="C:plasma membrane"/>
    <property type="evidence" value="ECO:0007669"/>
    <property type="project" value="UniProtKB-SubCell"/>
</dbReference>
<evidence type="ECO:0000256" key="3">
    <source>
        <dbReference type="ARBA" id="ARBA00022475"/>
    </source>
</evidence>
<evidence type="ECO:0000256" key="5">
    <source>
        <dbReference type="ARBA" id="ARBA00022692"/>
    </source>
</evidence>
<dbReference type="OrthoDB" id="3468954at2"/>
<evidence type="ECO:0000256" key="7">
    <source>
        <dbReference type="ARBA" id="ARBA00023136"/>
    </source>
</evidence>
<name>A0A562I312_MICOL</name>
<keyword evidence="9" id="KW-0762">Sugar transport</keyword>
<feature type="transmembrane region" description="Helical" evidence="8">
    <location>
        <begin position="118"/>
        <end position="139"/>
    </location>
</feature>
<accession>A0A562I312</accession>
<keyword evidence="3" id="KW-1003">Cell membrane</keyword>
<feature type="transmembrane region" description="Helical" evidence="8">
    <location>
        <begin position="27"/>
        <end position="47"/>
    </location>
</feature>
<keyword evidence="10" id="KW-1185">Reference proteome</keyword>
<keyword evidence="7 8" id="KW-0472">Membrane</keyword>
<evidence type="ECO:0000256" key="1">
    <source>
        <dbReference type="ARBA" id="ARBA00004651"/>
    </source>
</evidence>
<reference evidence="9 10" key="1">
    <citation type="submission" date="2019-07" db="EMBL/GenBank/DDBJ databases">
        <title>R&amp;d 2014.</title>
        <authorList>
            <person name="Klenk H.-P."/>
        </authorList>
    </citation>
    <scope>NUCLEOTIDE SEQUENCE [LARGE SCALE GENOMIC DNA]</scope>
    <source>
        <strain evidence="9 10">DSM 43868</strain>
    </source>
</reference>
<dbReference type="InterPro" id="IPR001851">
    <property type="entry name" value="ABC_transp_permease"/>
</dbReference>
<dbReference type="RefSeq" id="WP_145772590.1">
    <property type="nucleotide sequence ID" value="NZ_BAAATQ010000277.1"/>
</dbReference>
<gene>
    <name evidence="9" type="ORF">JD77_00141</name>
</gene>
<keyword evidence="6 8" id="KW-1133">Transmembrane helix</keyword>
<keyword evidence="4" id="KW-0997">Cell inner membrane</keyword>
<keyword evidence="5 8" id="KW-0812">Transmembrane</keyword>
<evidence type="ECO:0000256" key="4">
    <source>
        <dbReference type="ARBA" id="ARBA00022519"/>
    </source>
</evidence>
<feature type="transmembrane region" description="Helical" evidence="8">
    <location>
        <begin position="290"/>
        <end position="309"/>
    </location>
</feature>
<dbReference type="EMBL" id="VLKE01000001">
    <property type="protein sequence ID" value="TWH65206.1"/>
    <property type="molecule type" value="Genomic_DNA"/>
</dbReference>
<feature type="transmembrane region" description="Helical" evidence="8">
    <location>
        <begin position="67"/>
        <end position="85"/>
    </location>
</feature>
<keyword evidence="2" id="KW-0813">Transport</keyword>
<comment type="subcellular location">
    <subcellularLocation>
        <location evidence="1">Cell membrane</location>
        <topology evidence="1">Multi-pass membrane protein</topology>
    </subcellularLocation>
</comment>
<evidence type="ECO:0000313" key="9">
    <source>
        <dbReference type="EMBL" id="TWH65206.1"/>
    </source>
</evidence>
<feature type="transmembrane region" description="Helical" evidence="8">
    <location>
        <begin position="146"/>
        <end position="164"/>
    </location>
</feature>
<dbReference type="PANTHER" id="PTHR32196">
    <property type="entry name" value="ABC TRANSPORTER PERMEASE PROTEIN YPHD-RELATED-RELATED"/>
    <property type="match status" value="1"/>
</dbReference>
<evidence type="ECO:0000256" key="8">
    <source>
        <dbReference type="SAM" id="Phobius"/>
    </source>
</evidence>